<feature type="transmembrane region" description="Helical" evidence="1">
    <location>
        <begin position="50"/>
        <end position="71"/>
    </location>
</feature>
<reference evidence="2 3" key="1">
    <citation type="submission" date="2019-04" db="EMBL/GenBank/DDBJ databases">
        <title>Flavobacterium sp. strain DS2-A Genome sequencing and assembly.</title>
        <authorList>
            <person name="Kim I."/>
        </authorList>
    </citation>
    <scope>NUCLEOTIDE SEQUENCE [LARGE SCALE GENOMIC DNA]</scope>
    <source>
        <strain evidence="2 3">DS2-A</strain>
    </source>
</reference>
<dbReference type="AlphaFoldDB" id="A0A4Z0L5K0"/>
<comment type="caution">
    <text evidence="2">The sequence shown here is derived from an EMBL/GenBank/DDBJ whole genome shotgun (WGS) entry which is preliminary data.</text>
</comment>
<dbReference type="Proteomes" id="UP000297407">
    <property type="component" value="Unassembled WGS sequence"/>
</dbReference>
<evidence type="ECO:0008006" key="4">
    <source>
        <dbReference type="Google" id="ProtNLM"/>
    </source>
</evidence>
<dbReference type="RefSeq" id="WP_135527263.1">
    <property type="nucleotide sequence ID" value="NZ_SRLH01000008.1"/>
</dbReference>
<evidence type="ECO:0000256" key="1">
    <source>
        <dbReference type="SAM" id="Phobius"/>
    </source>
</evidence>
<proteinExistence type="predicted"/>
<dbReference type="OrthoDB" id="1161290at2"/>
<dbReference type="EMBL" id="SRLH01000008">
    <property type="protein sequence ID" value="TGD56839.1"/>
    <property type="molecule type" value="Genomic_DNA"/>
</dbReference>
<keyword evidence="1" id="KW-1133">Transmembrane helix</keyword>
<feature type="transmembrane region" description="Helical" evidence="1">
    <location>
        <begin position="28"/>
        <end position="43"/>
    </location>
</feature>
<gene>
    <name evidence="2" type="ORF">E4635_13650</name>
</gene>
<keyword evidence="1" id="KW-0812">Transmembrane</keyword>
<organism evidence="2 3">
    <name type="scientific">Flavobacterium humi</name>
    <dbReference type="NCBI Taxonomy" id="2562683"/>
    <lineage>
        <taxon>Bacteria</taxon>
        <taxon>Pseudomonadati</taxon>
        <taxon>Bacteroidota</taxon>
        <taxon>Flavobacteriia</taxon>
        <taxon>Flavobacteriales</taxon>
        <taxon>Flavobacteriaceae</taxon>
        <taxon>Flavobacterium</taxon>
    </lineage>
</organism>
<feature type="transmembrane region" description="Helical" evidence="1">
    <location>
        <begin position="132"/>
        <end position="155"/>
    </location>
</feature>
<sequence>MDLLILGLLFCCLSVVFFQDWKYRRIHVLLPIAIFSFSWYLISQKINSVFTIMGCNILFFAITLSVLTLYMSLKNKQFLNPFQHYFGLGDLLFYIAITPLFLLQKYVLFFILSMVFAIAMQIGLRKFMKHETVPLAGFSALLLLATIVKDTVFHFQKITLL</sequence>
<keyword evidence="3" id="KW-1185">Reference proteome</keyword>
<accession>A0A4Z0L5K0</accession>
<evidence type="ECO:0000313" key="2">
    <source>
        <dbReference type="EMBL" id="TGD56839.1"/>
    </source>
</evidence>
<name>A0A4Z0L5K0_9FLAO</name>
<protein>
    <recommendedName>
        <fullName evidence="4">Prepilin type IV endopeptidase peptidase domain-containing protein</fullName>
    </recommendedName>
</protein>
<evidence type="ECO:0000313" key="3">
    <source>
        <dbReference type="Proteomes" id="UP000297407"/>
    </source>
</evidence>
<keyword evidence="1" id="KW-0472">Membrane</keyword>
<feature type="transmembrane region" description="Helical" evidence="1">
    <location>
        <begin position="91"/>
        <end position="120"/>
    </location>
</feature>